<dbReference type="CDD" id="cd06260">
    <property type="entry name" value="DUF820-like"/>
    <property type="match status" value="1"/>
</dbReference>
<dbReference type="AlphaFoldDB" id="A0A926VJ06"/>
<evidence type="ECO:0000313" key="2">
    <source>
        <dbReference type="EMBL" id="MBD2184068.1"/>
    </source>
</evidence>
<dbReference type="GO" id="GO:0004519">
    <property type="term" value="F:endonuclease activity"/>
    <property type="evidence" value="ECO:0007669"/>
    <property type="project" value="UniProtKB-KW"/>
</dbReference>
<dbReference type="Pfam" id="PF05685">
    <property type="entry name" value="Uma2"/>
    <property type="match status" value="1"/>
</dbReference>
<name>A0A926VJ06_9CYAN</name>
<dbReference type="InterPro" id="IPR011335">
    <property type="entry name" value="Restrct_endonuc-II-like"/>
</dbReference>
<dbReference type="InterPro" id="IPR012296">
    <property type="entry name" value="Nuclease_put_TT1808"/>
</dbReference>
<feature type="domain" description="Putative restriction endonuclease" evidence="1">
    <location>
        <begin position="20"/>
        <end position="172"/>
    </location>
</feature>
<keyword evidence="2" id="KW-0378">Hydrolase</keyword>
<accession>A0A926VJ06</accession>
<dbReference type="RefSeq" id="WP_190469729.1">
    <property type="nucleotide sequence ID" value="NZ_JACJPW010000072.1"/>
</dbReference>
<gene>
    <name evidence="2" type="ORF">H6G03_23865</name>
</gene>
<dbReference type="PANTHER" id="PTHR47152">
    <property type="entry name" value="SLR2084 PROTEIN-RELATED"/>
    <property type="match status" value="1"/>
</dbReference>
<dbReference type="Proteomes" id="UP000641646">
    <property type="component" value="Unassembled WGS sequence"/>
</dbReference>
<dbReference type="PANTHER" id="PTHR47152:SF2">
    <property type="entry name" value="SLR2084 PROTEIN"/>
    <property type="match status" value="1"/>
</dbReference>
<reference evidence="2" key="2">
    <citation type="submission" date="2020-08" db="EMBL/GenBank/DDBJ databases">
        <authorList>
            <person name="Chen M."/>
            <person name="Teng W."/>
            <person name="Zhao L."/>
            <person name="Hu C."/>
            <person name="Zhou Y."/>
            <person name="Han B."/>
            <person name="Song L."/>
            <person name="Shu W."/>
        </authorList>
    </citation>
    <scope>NUCLEOTIDE SEQUENCE</scope>
    <source>
        <strain evidence="2">FACHB-1375</strain>
    </source>
</reference>
<dbReference type="Gene3D" id="3.90.1570.10">
    <property type="entry name" value="tt1808, chain A"/>
    <property type="match status" value="1"/>
</dbReference>
<evidence type="ECO:0000259" key="1">
    <source>
        <dbReference type="Pfam" id="PF05685"/>
    </source>
</evidence>
<keyword evidence="2" id="KW-0540">Nuclease</keyword>
<proteinExistence type="predicted"/>
<keyword evidence="2" id="KW-0255">Endonuclease</keyword>
<organism evidence="2 3">
    <name type="scientific">Aerosakkonema funiforme FACHB-1375</name>
    <dbReference type="NCBI Taxonomy" id="2949571"/>
    <lineage>
        <taxon>Bacteria</taxon>
        <taxon>Bacillati</taxon>
        <taxon>Cyanobacteriota</taxon>
        <taxon>Cyanophyceae</taxon>
        <taxon>Oscillatoriophycideae</taxon>
        <taxon>Aerosakkonematales</taxon>
        <taxon>Aerosakkonemataceae</taxon>
        <taxon>Aerosakkonema</taxon>
    </lineage>
</organism>
<dbReference type="SUPFAM" id="SSF52980">
    <property type="entry name" value="Restriction endonuclease-like"/>
    <property type="match status" value="1"/>
</dbReference>
<dbReference type="InterPro" id="IPR008538">
    <property type="entry name" value="Uma2"/>
</dbReference>
<evidence type="ECO:0000313" key="3">
    <source>
        <dbReference type="Proteomes" id="UP000641646"/>
    </source>
</evidence>
<reference evidence="2" key="1">
    <citation type="journal article" date="2015" name="ISME J.">
        <title>Draft Genome Sequence of Streptomyces incarnatus NRRL8089, which Produces the Nucleoside Antibiotic Sinefungin.</title>
        <authorList>
            <person name="Oshima K."/>
            <person name="Hattori M."/>
            <person name="Shimizu H."/>
            <person name="Fukuda K."/>
            <person name="Nemoto M."/>
            <person name="Inagaki K."/>
            <person name="Tamura T."/>
        </authorList>
    </citation>
    <scope>NUCLEOTIDE SEQUENCE</scope>
    <source>
        <strain evidence="2">FACHB-1375</strain>
    </source>
</reference>
<dbReference type="EMBL" id="JACJPW010000072">
    <property type="protein sequence ID" value="MBD2184068.1"/>
    <property type="molecule type" value="Genomic_DNA"/>
</dbReference>
<protein>
    <submittedName>
        <fullName evidence="2">Uma2 family endonuclease</fullName>
    </submittedName>
</protein>
<keyword evidence="3" id="KW-1185">Reference proteome</keyword>
<sequence>MAIDLIQPKQKFILTDISWDAYETIVKVLQNRSVRLTYDRGTLEMIGPPYRHQRYKTLMGSFIKILAEERSIPLINPGSMTFKRQDLERGLEPDECFYIQNASAVMGKAEIDLTRDPPPDLAIEIEIGNTSLNRISIYDALGVPEVWCYDGITLKVYLLAKEERGKLKQRFTFPFLPLPEFMQFVRQAEVVDDTTLFQSFRDWVKKGFR</sequence>
<comment type="caution">
    <text evidence="2">The sequence shown here is derived from an EMBL/GenBank/DDBJ whole genome shotgun (WGS) entry which is preliminary data.</text>
</comment>